<dbReference type="InterPro" id="IPR019162">
    <property type="entry name" value="FancL_WD-rpt_cont_dom"/>
</dbReference>
<gene>
    <name evidence="5" type="ORF">PBS001_LOCUS6021</name>
</gene>
<accession>A0ABN8D297</accession>
<feature type="domain" description="FANCL UBC-like" evidence="3">
    <location>
        <begin position="103"/>
        <end position="198"/>
    </location>
</feature>
<evidence type="ECO:0000259" key="2">
    <source>
        <dbReference type="Pfam" id="PF11793"/>
    </source>
</evidence>
<evidence type="ECO:0000313" key="5">
    <source>
        <dbReference type="EMBL" id="CAH0519495.1"/>
    </source>
</evidence>
<dbReference type="CDD" id="cd16490">
    <property type="entry name" value="RING-CH-C4HC3_FANCL"/>
    <property type="match status" value="1"/>
</dbReference>
<dbReference type="InterPro" id="IPR043898">
    <property type="entry name" value="FANCL_d2"/>
</dbReference>
<dbReference type="InterPro" id="IPR013083">
    <property type="entry name" value="Znf_RING/FYVE/PHD"/>
</dbReference>
<dbReference type="Pfam" id="PF09765">
    <property type="entry name" value="FANCL_d1"/>
    <property type="match status" value="1"/>
</dbReference>
<sequence>MLFVPEDSERSSYRGYVRVNDNEFIVRVSNVKYEAHTGRIMLNDAQFDVERSLAVHLKPHNGTLKLRLAQASSLEGFAVELEELVAIYCRNHINSQAELPSDKYYARMMAELDVVGWNHLFQLSDDLRSLELETKDKAGRTHTIRMILPLQYDQGLTINPEFMVDAPDPFELQWPFDNNRHVLLDEVLKQFRYFLDRFQGFWDVLDALDAATCVLEPHSPDRATGRRRLALERYASVQFEVDPAHPTAMLEGLSFFGNEASVKVLRERWSSAPSQWDEAKSLQKNLENILKVTFPSPQITKPDQFAVECGICYLYRLEDEEDEKNQELKQGSGIALVQQKTMPQQGSRIPDRLCENAKCNRPFHAKCLFDWLRALPTSRQSFHTVFGECPYCREAITAKF</sequence>
<dbReference type="CDD" id="cd23786">
    <property type="entry name" value="ELF_FANCL"/>
    <property type="match status" value="1"/>
</dbReference>
<dbReference type="InterPro" id="IPR016135">
    <property type="entry name" value="UBQ-conjugating_enzyme/RWD"/>
</dbReference>
<dbReference type="Pfam" id="PF11793">
    <property type="entry name" value="FANCL_C"/>
    <property type="match status" value="1"/>
</dbReference>
<evidence type="ECO:0000259" key="3">
    <source>
        <dbReference type="Pfam" id="PF18890"/>
    </source>
</evidence>
<dbReference type="SUPFAM" id="SSF57850">
    <property type="entry name" value="RING/U-box"/>
    <property type="match status" value="1"/>
</dbReference>
<proteinExistence type="predicted"/>
<dbReference type="Proteomes" id="UP001158986">
    <property type="component" value="Unassembled WGS sequence"/>
</dbReference>
<evidence type="ECO:0000259" key="1">
    <source>
        <dbReference type="Pfam" id="PF09765"/>
    </source>
</evidence>
<dbReference type="Gene3D" id="3.10.110.10">
    <property type="entry name" value="Ubiquitin Conjugating Enzyme"/>
    <property type="match status" value="1"/>
</dbReference>
<keyword evidence="6" id="KW-1185">Reference proteome</keyword>
<feature type="domain" description="FANCL UBC-like" evidence="4">
    <location>
        <begin position="201"/>
        <end position="297"/>
    </location>
</feature>
<evidence type="ECO:0000313" key="6">
    <source>
        <dbReference type="Proteomes" id="UP001158986"/>
    </source>
</evidence>
<feature type="domain" description="Fanconi anemia complex subunit FancL WD-repeat containing" evidence="1">
    <location>
        <begin position="2"/>
        <end position="85"/>
    </location>
</feature>
<dbReference type="InterPro" id="IPR026850">
    <property type="entry name" value="FANCL_C"/>
</dbReference>
<dbReference type="InterPro" id="IPR044037">
    <property type="entry name" value="FANCL_d3"/>
</dbReference>
<dbReference type="InterPro" id="IPR026848">
    <property type="entry name" value="Fancl"/>
</dbReference>
<dbReference type="CDD" id="cd23832">
    <property type="entry name" value="DRWD-C_FANCL"/>
    <property type="match status" value="1"/>
</dbReference>
<protein>
    <recommendedName>
        <fullName evidence="7">RING-type domain-containing protein</fullName>
    </recommendedName>
</protein>
<reference evidence="5 6" key="1">
    <citation type="submission" date="2021-11" db="EMBL/GenBank/DDBJ databases">
        <authorList>
            <person name="Islam A."/>
            <person name="Islam S."/>
            <person name="Flora M.S."/>
            <person name="Rahman M."/>
            <person name="Ziaur R.M."/>
            <person name="Epstein J.H."/>
            <person name="Hassan M."/>
            <person name="Klassen M."/>
            <person name="Woodard K."/>
            <person name="Webb A."/>
            <person name="Webby R.J."/>
            <person name="El Zowalaty M.E."/>
        </authorList>
    </citation>
    <scope>NUCLEOTIDE SEQUENCE [LARGE SCALE GENOMIC DNA]</scope>
    <source>
        <strain evidence="5">Pbs1</strain>
    </source>
</reference>
<dbReference type="Pfam" id="PF18891">
    <property type="entry name" value="FANCL_d3"/>
    <property type="match status" value="1"/>
</dbReference>
<dbReference type="Pfam" id="PF18890">
    <property type="entry name" value="FANCL_d2"/>
    <property type="match status" value="1"/>
</dbReference>
<evidence type="ECO:0008006" key="7">
    <source>
        <dbReference type="Google" id="ProtNLM"/>
    </source>
</evidence>
<dbReference type="SMART" id="SM01197">
    <property type="entry name" value="FANCL_C"/>
    <property type="match status" value="1"/>
</dbReference>
<dbReference type="PANTHER" id="PTHR13206">
    <property type="entry name" value="UBIQUITIN LIGASE PROTEIN PHF9 FANCONI ANEMIA GROUP L PROTEIN"/>
    <property type="match status" value="1"/>
</dbReference>
<dbReference type="PANTHER" id="PTHR13206:SF0">
    <property type="entry name" value="E3 UBIQUITIN-PROTEIN LIGASE FANCL"/>
    <property type="match status" value="1"/>
</dbReference>
<feature type="domain" description="FANCL C-terminal" evidence="2">
    <location>
        <begin position="306"/>
        <end position="399"/>
    </location>
</feature>
<name>A0ABN8D297_9STRA</name>
<dbReference type="CDD" id="cd23831">
    <property type="entry name" value="DRWD-N_FANCL"/>
    <property type="match status" value="1"/>
</dbReference>
<dbReference type="Gene3D" id="3.10.110.20">
    <property type="entry name" value="RWD domain-like"/>
    <property type="match status" value="1"/>
</dbReference>
<comment type="caution">
    <text evidence="5">The sequence shown here is derived from an EMBL/GenBank/DDBJ whole genome shotgun (WGS) entry which is preliminary data.</text>
</comment>
<organism evidence="5 6">
    <name type="scientific">Peronospora belbahrii</name>
    <dbReference type="NCBI Taxonomy" id="622444"/>
    <lineage>
        <taxon>Eukaryota</taxon>
        <taxon>Sar</taxon>
        <taxon>Stramenopiles</taxon>
        <taxon>Oomycota</taxon>
        <taxon>Peronosporomycetes</taxon>
        <taxon>Peronosporales</taxon>
        <taxon>Peronosporaceae</taxon>
        <taxon>Peronospora</taxon>
    </lineage>
</organism>
<dbReference type="Gene3D" id="3.30.40.10">
    <property type="entry name" value="Zinc/RING finger domain, C3HC4 (zinc finger)"/>
    <property type="match status" value="1"/>
</dbReference>
<dbReference type="InterPro" id="IPR043003">
    <property type="entry name" value="FANCL_d3_sf"/>
</dbReference>
<evidence type="ECO:0000259" key="4">
    <source>
        <dbReference type="Pfam" id="PF18891"/>
    </source>
</evidence>
<dbReference type="EMBL" id="CAKLCB010000298">
    <property type="protein sequence ID" value="CAH0519495.1"/>
    <property type="molecule type" value="Genomic_DNA"/>
</dbReference>